<dbReference type="SMART" id="SM00116">
    <property type="entry name" value="CBS"/>
    <property type="match status" value="2"/>
</dbReference>
<keyword evidence="2" id="KW-1003">Cell membrane</keyword>
<dbReference type="SUPFAM" id="SSF54631">
    <property type="entry name" value="CBS-domain pair"/>
    <property type="match status" value="1"/>
</dbReference>
<reference evidence="13" key="1">
    <citation type="submission" date="2016-10" db="EMBL/GenBank/DDBJ databases">
        <authorList>
            <person name="Varghese N."/>
            <person name="Submissions S."/>
        </authorList>
    </citation>
    <scope>NUCLEOTIDE SEQUENCE [LARGE SCALE GENOMIC DNA]</scope>
    <source>
        <strain evidence="13">CGMCC 4.7042</strain>
    </source>
</reference>
<dbReference type="GeneID" id="40827794"/>
<dbReference type="OrthoDB" id="110231at2"/>
<feature type="transmembrane region" description="Helical" evidence="9">
    <location>
        <begin position="6"/>
        <end position="29"/>
    </location>
</feature>
<feature type="domain" description="CNNM transmembrane" evidence="11">
    <location>
        <begin position="1"/>
        <end position="201"/>
    </location>
</feature>
<dbReference type="Pfam" id="PF01595">
    <property type="entry name" value="CNNM"/>
    <property type="match status" value="1"/>
</dbReference>
<keyword evidence="5 8" id="KW-1133">Transmembrane helix</keyword>
<feature type="transmembrane region" description="Helical" evidence="9">
    <location>
        <begin position="50"/>
        <end position="77"/>
    </location>
</feature>
<dbReference type="Pfam" id="PF00571">
    <property type="entry name" value="CBS"/>
    <property type="match status" value="2"/>
</dbReference>
<gene>
    <name evidence="12" type="ORF">SAMN05444921_101461</name>
</gene>
<dbReference type="PROSITE" id="PS51371">
    <property type="entry name" value="CBS"/>
    <property type="match status" value="2"/>
</dbReference>
<dbReference type="AlphaFoldDB" id="A0A1G9N3Y9"/>
<feature type="transmembrane region" description="Helical" evidence="9">
    <location>
        <begin position="97"/>
        <end position="118"/>
    </location>
</feature>
<evidence type="ECO:0000259" key="10">
    <source>
        <dbReference type="PROSITE" id="PS51371"/>
    </source>
</evidence>
<dbReference type="PANTHER" id="PTHR43099">
    <property type="entry name" value="UPF0053 PROTEIN YRKA"/>
    <property type="match status" value="1"/>
</dbReference>
<dbReference type="RefSeq" id="WP_093652057.1">
    <property type="nucleotide sequence ID" value="NZ_FNHI01000001.1"/>
</dbReference>
<dbReference type="InterPro" id="IPR046342">
    <property type="entry name" value="CBS_dom_sf"/>
</dbReference>
<dbReference type="EMBL" id="FNHI01000001">
    <property type="protein sequence ID" value="SDL81210.1"/>
    <property type="molecule type" value="Genomic_DNA"/>
</dbReference>
<evidence type="ECO:0000256" key="7">
    <source>
        <dbReference type="PROSITE-ProRule" id="PRU00703"/>
    </source>
</evidence>
<sequence length="341" mass="36058">MTTLQLLIGAFTLVTNAFFVGAEFALISVRRSQIEPAAVKGDRRARTTLWGIEHLSAMMATAQLGITVSSLVLGAVAEPAIAHLLEPPFHAIGVPEALIHPIAFVIALTLATYLHMLFGEMVPKNIALAAPAPTALLLGPPLVALTRTLRPVIFGINAFANTLLRLLKVEPKDEVASVFTDDQLARLVKDSSEAGLLEPEDGERLQDALELGTRPVGEVMVPLGKMLTVDAGITPQGLERAAVANRFSRLPVVAEDGAILGYLHIKDALGAAERTKPFPRTALHPIIKVAIDTPLDDTLTAMRGAGTHLAAVTGTKGTVIGFVTMEDVLEELVGPAPDALV</sequence>
<dbReference type="STRING" id="1196353.SAMN05444921_101461"/>
<accession>A0A1G9N3Y9</accession>
<dbReference type="GO" id="GO:0005886">
    <property type="term" value="C:plasma membrane"/>
    <property type="evidence" value="ECO:0007669"/>
    <property type="project" value="UniProtKB-SubCell"/>
</dbReference>
<keyword evidence="7" id="KW-0129">CBS domain</keyword>
<keyword evidence="6 8" id="KW-0472">Membrane</keyword>
<evidence type="ECO:0000256" key="5">
    <source>
        <dbReference type="ARBA" id="ARBA00022989"/>
    </source>
</evidence>
<comment type="subcellular location">
    <subcellularLocation>
        <location evidence="1">Cell membrane</location>
        <topology evidence="1">Multi-pass membrane protein</topology>
    </subcellularLocation>
</comment>
<dbReference type="PANTHER" id="PTHR43099:SF4">
    <property type="entry name" value="INTEGRAL MEMBRANE PROTEIN"/>
    <property type="match status" value="1"/>
</dbReference>
<feature type="domain" description="CBS" evidence="10">
    <location>
        <begin position="220"/>
        <end position="278"/>
    </location>
</feature>
<evidence type="ECO:0000313" key="13">
    <source>
        <dbReference type="Proteomes" id="UP000199063"/>
    </source>
</evidence>
<evidence type="ECO:0000313" key="12">
    <source>
        <dbReference type="EMBL" id="SDL81210.1"/>
    </source>
</evidence>
<evidence type="ECO:0000256" key="1">
    <source>
        <dbReference type="ARBA" id="ARBA00004651"/>
    </source>
</evidence>
<evidence type="ECO:0000256" key="2">
    <source>
        <dbReference type="ARBA" id="ARBA00022475"/>
    </source>
</evidence>
<protein>
    <submittedName>
        <fullName evidence="12">Hemolysin, contains CBS domains</fullName>
    </submittedName>
</protein>
<organism evidence="12 13">
    <name type="scientific">Streptomyces wuyuanensis</name>
    <dbReference type="NCBI Taxonomy" id="1196353"/>
    <lineage>
        <taxon>Bacteria</taxon>
        <taxon>Bacillati</taxon>
        <taxon>Actinomycetota</taxon>
        <taxon>Actinomycetes</taxon>
        <taxon>Kitasatosporales</taxon>
        <taxon>Streptomycetaceae</taxon>
        <taxon>Streptomyces</taxon>
    </lineage>
</organism>
<feature type="domain" description="CBS" evidence="10">
    <location>
        <begin position="282"/>
        <end position="340"/>
    </location>
</feature>
<dbReference type="CDD" id="cd04590">
    <property type="entry name" value="CBS_pair_CorC_HlyC_assoc"/>
    <property type="match status" value="1"/>
</dbReference>
<evidence type="ECO:0000256" key="6">
    <source>
        <dbReference type="ARBA" id="ARBA00023136"/>
    </source>
</evidence>
<dbReference type="Proteomes" id="UP000199063">
    <property type="component" value="Unassembled WGS sequence"/>
</dbReference>
<dbReference type="InterPro" id="IPR000644">
    <property type="entry name" value="CBS_dom"/>
</dbReference>
<evidence type="ECO:0000259" key="11">
    <source>
        <dbReference type="PROSITE" id="PS51846"/>
    </source>
</evidence>
<evidence type="ECO:0000256" key="4">
    <source>
        <dbReference type="ARBA" id="ARBA00022737"/>
    </source>
</evidence>
<dbReference type="PROSITE" id="PS51846">
    <property type="entry name" value="CNNM"/>
    <property type="match status" value="1"/>
</dbReference>
<dbReference type="InterPro" id="IPR051676">
    <property type="entry name" value="UPF0053_domain"/>
</dbReference>
<keyword evidence="13" id="KW-1185">Reference proteome</keyword>
<evidence type="ECO:0000256" key="9">
    <source>
        <dbReference type="SAM" id="Phobius"/>
    </source>
</evidence>
<evidence type="ECO:0000256" key="8">
    <source>
        <dbReference type="PROSITE-ProRule" id="PRU01193"/>
    </source>
</evidence>
<proteinExistence type="predicted"/>
<name>A0A1G9N3Y9_9ACTN</name>
<dbReference type="InterPro" id="IPR044751">
    <property type="entry name" value="Ion_transp-like_CBS"/>
</dbReference>
<keyword evidence="4" id="KW-0677">Repeat</keyword>
<keyword evidence="3 8" id="KW-0812">Transmembrane</keyword>
<evidence type="ECO:0000256" key="3">
    <source>
        <dbReference type="ARBA" id="ARBA00022692"/>
    </source>
</evidence>
<dbReference type="Gene3D" id="3.10.580.10">
    <property type="entry name" value="CBS-domain"/>
    <property type="match status" value="1"/>
</dbReference>
<dbReference type="InterPro" id="IPR002550">
    <property type="entry name" value="CNNM"/>
</dbReference>